<dbReference type="InterPro" id="IPR011613">
    <property type="entry name" value="GH15-like"/>
</dbReference>
<evidence type="ECO:0000256" key="3">
    <source>
        <dbReference type="ARBA" id="ARBA00005131"/>
    </source>
</evidence>
<organism evidence="16 17">
    <name type="scientific">Amblyomma americanum</name>
    <name type="common">Lone star tick</name>
    <dbReference type="NCBI Taxonomy" id="6943"/>
    <lineage>
        <taxon>Eukaryota</taxon>
        <taxon>Metazoa</taxon>
        <taxon>Ecdysozoa</taxon>
        <taxon>Arthropoda</taxon>
        <taxon>Chelicerata</taxon>
        <taxon>Arachnida</taxon>
        <taxon>Acari</taxon>
        <taxon>Parasitiformes</taxon>
        <taxon>Ixodida</taxon>
        <taxon>Ixodoidea</taxon>
        <taxon>Ixodidae</taxon>
        <taxon>Amblyomminae</taxon>
        <taxon>Amblyomma</taxon>
    </lineage>
</organism>
<comment type="pathway">
    <text evidence="3 13">Glycan biosynthesis; glycogen metabolism.</text>
</comment>
<keyword evidence="5 13" id="KW-1003">Cell membrane</keyword>
<evidence type="ECO:0000256" key="8">
    <source>
        <dbReference type="ARBA" id="ARBA00022860"/>
    </source>
</evidence>
<comment type="similarity">
    <text evidence="4 13">Belongs to the phosphorylase b kinase regulatory chain family.</text>
</comment>
<dbReference type="GO" id="GO:0005516">
    <property type="term" value="F:calmodulin binding"/>
    <property type="evidence" value="ECO:0007669"/>
    <property type="project" value="UniProtKB-KW"/>
</dbReference>
<dbReference type="FunFam" id="1.50.10.10:FF:000004">
    <property type="entry name" value="Phosphorylase b kinase regulatory subunit"/>
    <property type="match status" value="1"/>
</dbReference>
<dbReference type="InterPro" id="IPR012341">
    <property type="entry name" value="6hp_glycosidase-like_sf"/>
</dbReference>
<dbReference type="Pfam" id="PF19292">
    <property type="entry name" value="KPBB_C"/>
    <property type="match status" value="1"/>
</dbReference>
<evidence type="ECO:0000256" key="7">
    <source>
        <dbReference type="ARBA" id="ARBA00022600"/>
    </source>
</evidence>
<dbReference type="PANTHER" id="PTHR10749">
    <property type="entry name" value="PHOSPHORYLASE B KINASE REGULATORY SUBUNIT"/>
    <property type="match status" value="1"/>
</dbReference>
<reference evidence="16 17" key="1">
    <citation type="journal article" date="2023" name="Arcadia Sci">
        <title>De novo assembly of a long-read Amblyomma americanum tick genome.</title>
        <authorList>
            <person name="Chou S."/>
            <person name="Poskanzer K.E."/>
            <person name="Rollins M."/>
            <person name="Thuy-Boun P.S."/>
        </authorList>
    </citation>
    <scope>NUCLEOTIDE SEQUENCE [LARGE SCALE GENOMIC DNA]</scope>
    <source>
        <strain evidence="16">F_SG_1</strain>
        <tissue evidence="16">Salivary glands</tissue>
    </source>
</reference>
<evidence type="ECO:0000256" key="6">
    <source>
        <dbReference type="ARBA" id="ARBA00022553"/>
    </source>
</evidence>
<keyword evidence="8 13" id="KW-0112">Calmodulin-binding</keyword>
<dbReference type="Gene3D" id="1.50.10.10">
    <property type="match status" value="1"/>
</dbReference>
<comment type="caution">
    <text evidence="16">The sequence shown here is derived from an EMBL/GenBank/DDBJ whole genome shotgun (WGS) entry which is preliminary data.</text>
</comment>
<evidence type="ECO:0000256" key="4">
    <source>
        <dbReference type="ARBA" id="ARBA00007128"/>
    </source>
</evidence>
<evidence type="ECO:0000259" key="14">
    <source>
        <dbReference type="Pfam" id="PF00723"/>
    </source>
</evidence>
<keyword evidence="9 13" id="KW-0472">Membrane</keyword>
<feature type="domain" description="GH15-like" evidence="14">
    <location>
        <begin position="8"/>
        <end position="891"/>
    </location>
</feature>
<evidence type="ECO:0000313" key="17">
    <source>
        <dbReference type="Proteomes" id="UP001321473"/>
    </source>
</evidence>
<evidence type="ECO:0000256" key="5">
    <source>
        <dbReference type="ARBA" id="ARBA00022475"/>
    </source>
</evidence>
<evidence type="ECO:0000256" key="11">
    <source>
        <dbReference type="ARBA" id="ARBA00023288"/>
    </source>
</evidence>
<dbReference type="AlphaFoldDB" id="A0AAQ4F5I4"/>
<dbReference type="InterPro" id="IPR008734">
    <property type="entry name" value="PHK_A/B_su"/>
</dbReference>
<evidence type="ECO:0000256" key="13">
    <source>
        <dbReference type="RuleBase" id="RU364123"/>
    </source>
</evidence>
<evidence type="ECO:0000259" key="15">
    <source>
        <dbReference type="Pfam" id="PF19292"/>
    </source>
</evidence>
<evidence type="ECO:0000256" key="1">
    <source>
        <dbReference type="ARBA" id="ARBA00002837"/>
    </source>
</evidence>
<name>A0AAQ4F5I4_AMBAM</name>
<keyword evidence="12 13" id="KW-0636">Prenylation</keyword>
<dbReference type="EMBL" id="JARKHS020007126">
    <property type="protein sequence ID" value="KAK8781982.1"/>
    <property type="molecule type" value="Genomic_DNA"/>
</dbReference>
<feature type="domain" description="Phosphorylase b kinase regulatory subunit alpha/beta C-terminal" evidence="15">
    <location>
        <begin position="933"/>
        <end position="1134"/>
    </location>
</feature>
<dbReference type="SUPFAM" id="SSF48208">
    <property type="entry name" value="Six-hairpin glycosidases"/>
    <property type="match status" value="1"/>
</dbReference>
<comment type="subcellular location">
    <subcellularLocation>
        <location evidence="2 13">Cell membrane</location>
        <topology evidence="2 13">Lipid-anchor</topology>
        <orientation evidence="2 13">Cytoplasmic side</orientation>
    </subcellularLocation>
</comment>
<sequence length="1206" mass="135674">MATRCHPRLSHYHHLLRRTILDRQDPVTGLIPSQKYENHAWVRDNVYCALSIWAVSLAYRKNTELDEDRARTYELEQCCVKLMRGLLIAMMQQMDKMESFKETRSPSDCLHAKYNAATGGTCVGDDEWGHLQLDATSLYLLVLAQITASGVQVVFNLDEVAFLQNLVFYIEEAYCTPDYGMWERGDKTNRGIRELNSSSVGMAKAALEAMNDLDLFGGRGGPSSVIHVLSDEAQECDAVLESMLPRESSSKEVDASLISIIGFPAFAVTKPETIQKTREAIVAKLQGQYGCKRFLRDGYKTVCEEKTRLYYEPWELQGFENIECEWPLFFCYMMIEACFREDRNTMDEYGDLLDRVCIRTEEGLRLVPQMYVVQAERANKERDMPHTQPRLPIGQIPFLWAQSLYVVAHLLQDEFISPGELDPLNRRLGMIERPNVVVQVVLLAENSLMRDKLSGMCPGIQKLTEVHHLFEVHPARVLGKLYSHLGQNRKMGLTGRACSDVGLLATSKIYSLGESMFVFTPQNLDSEEFHLVNDVDLFVSTFRSDLAVLRSHWQILGRPVMVVILRERHLVCGELPPSLRQTIKKLKHGYINGARVCLGRLDDFLSTSCIASLDFLGNCEDGEPDVLPAPIQEYLDHQIRHPALLRSGLMQKPILSGVSSAVGRRKSVAAGVIRRSRSIVGQDAGGAQEGSFAIASSLSVFSAGPSTSTSRRTSIDEESYIMAPEQHLDQVAEQELLVTLRETASLEEQGDILHFLSIRKGLSWDTGLGHPYSVITVKDLFQEFYERACEERKWALVRHFASSLGKRVADLAKSVTALLVRQKQVTVGMPSLNEEMITRPLTTREMRTMIARVHKGDQSTAMLTQELLTYLAMLIRENPLFFSEMQRLRVGLVIQVCGPAHLHVTLEACPPVLQCIQRHVTTQVMVAEVARRSRCGVDDAAELLLALSPYDMQSLLIDVISGKERQEEQSIHTLPGPSPSLPPNKRREADAFVHQSEFEESTLTTDRPVGLWLRRRKLDGALNRVPLDFYTFVWAILERCPGLWVRGYCLPQALTKEMTPGELKFALRVEEMLNRVGMLDILHACLSEVPEPEYRQLLVEALMVVSLAVEHDVVAEFKMPIDVESLVQRANALFLEDQRQCRGDATLCCASLTLPCPSPCQNSVGVCEHFYDTAPSGPFGTMTYLMRSVAYCLPDVNVSVLDCMLS</sequence>
<dbReference type="GO" id="GO:0005964">
    <property type="term" value="C:phosphorylase kinase complex"/>
    <property type="evidence" value="ECO:0007669"/>
    <property type="project" value="TreeGrafter"/>
</dbReference>
<keyword evidence="17" id="KW-1185">Reference proteome</keyword>
<gene>
    <name evidence="16" type="ORF">V5799_016667</name>
</gene>
<keyword evidence="10 13" id="KW-0119">Carbohydrate metabolism</keyword>
<dbReference type="GO" id="GO:0005977">
    <property type="term" value="P:glycogen metabolic process"/>
    <property type="evidence" value="ECO:0007669"/>
    <property type="project" value="UniProtKB-KW"/>
</dbReference>
<evidence type="ECO:0000256" key="12">
    <source>
        <dbReference type="ARBA" id="ARBA00023289"/>
    </source>
</evidence>
<dbReference type="PANTHER" id="PTHR10749:SF7">
    <property type="entry name" value="PHOSPHORYLASE B KINASE REGULATORY SUBUNIT ALPHA-RELATED"/>
    <property type="match status" value="1"/>
</dbReference>
<dbReference type="Pfam" id="PF00723">
    <property type="entry name" value="Glyco_hydro_15"/>
    <property type="match status" value="1"/>
</dbReference>
<accession>A0AAQ4F5I4</accession>
<evidence type="ECO:0000256" key="10">
    <source>
        <dbReference type="ARBA" id="ARBA00023277"/>
    </source>
</evidence>
<protein>
    <recommendedName>
        <fullName evidence="13">Phosphorylase b kinase regulatory subunit</fullName>
    </recommendedName>
</protein>
<keyword evidence="6" id="KW-0597">Phosphoprotein</keyword>
<evidence type="ECO:0000313" key="16">
    <source>
        <dbReference type="EMBL" id="KAK8781982.1"/>
    </source>
</evidence>
<dbReference type="Proteomes" id="UP001321473">
    <property type="component" value="Unassembled WGS sequence"/>
</dbReference>
<keyword evidence="7 13" id="KW-0321">Glycogen metabolism</keyword>
<dbReference type="InterPro" id="IPR045583">
    <property type="entry name" value="KPBA/B_C"/>
</dbReference>
<evidence type="ECO:0000256" key="9">
    <source>
        <dbReference type="ARBA" id="ARBA00023136"/>
    </source>
</evidence>
<dbReference type="InterPro" id="IPR008928">
    <property type="entry name" value="6-hairpin_glycosidase_sf"/>
</dbReference>
<proteinExistence type="inferred from homology"/>
<dbReference type="GO" id="GO:0005886">
    <property type="term" value="C:plasma membrane"/>
    <property type="evidence" value="ECO:0007669"/>
    <property type="project" value="UniProtKB-SubCell"/>
</dbReference>
<comment type="function">
    <text evidence="1">Phosphorylase b kinase catalyzes the phosphorylation of serine in certain substrates, including troponin I. The alpha chain may bind calmodulin.</text>
</comment>
<keyword evidence="11 13" id="KW-0449">Lipoprotein</keyword>
<evidence type="ECO:0000256" key="2">
    <source>
        <dbReference type="ARBA" id="ARBA00004342"/>
    </source>
</evidence>